<evidence type="ECO:0000313" key="1">
    <source>
        <dbReference type="EMBL" id="OAD59928.1"/>
    </source>
</evidence>
<sequence>MRTREQNTKWIEPVLDGRSAVSRAPFFCLYSTIDPHDARNFSTNEKRTSER</sequence>
<keyword evidence="2" id="KW-1185">Reference proteome</keyword>
<dbReference type="EMBL" id="KQ760548">
    <property type="protein sequence ID" value="OAD59928.1"/>
    <property type="molecule type" value="Genomic_DNA"/>
</dbReference>
<evidence type="ECO:0000313" key="2">
    <source>
        <dbReference type="Proteomes" id="UP000250275"/>
    </source>
</evidence>
<dbReference type="AlphaFoldDB" id="A0A310SJS8"/>
<organism evidence="1 2">
    <name type="scientific">Eufriesea mexicana</name>
    <dbReference type="NCBI Taxonomy" id="516756"/>
    <lineage>
        <taxon>Eukaryota</taxon>
        <taxon>Metazoa</taxon>
        <taxon>Ecdysozoa</taxon>
        <taxon>Arthropoda</taxon>
        <taxon>Hexapoda</taxon>
        <taxon>Insecta</taxon>
        <taxon>Pterygota</taxon>
        <taxon>Neoptera</taxon>
        <taxon>Endopterygota</taxon>
        <taxon>Hymenoptera</taxon>
        <taxon>Apocrita</taxon>
        <taxon>Aculeata</taxon>
        <taxon>Apoidea</taxon>
        <taxon>Anthophila</taxon>
        <taxon>Apidae</taxon>
        <taxon>Eufriesea</taxon>
    </lineage>
</organism>
<accession>A0A310SJS8</accession>
<name>A0A310SJS8_9HYME</name>
<reference evidence="1 2" key="1">
    <citation type="submission" date="2015-07" db="EMBL/GenBank/DDBJ databases">
        <title>The genome of Eufriesea mexicana.</title>
        <authorList>
            <person name="Pan H."/>
            <person name="Kapheim K."/>
        </authorList>
    </citation>
    <scope>NUCLEOTIDE SEQUENCE [LARGE SCALE GENOMIC DNA]</scope>
    <source>
        <strain evidence="1">0111107269</strain>
        <tissue evidence="1">Whole body</tissue>
    </source>
</reference>
<gene>
    <name evidence="1" type="ORF">WN48_07986</name>
</gene>
<dbReference type="Proteomes" id="UP000250275">
    <property type="component" value="Unassembled WGS sequence"/>
</dbReference>
<protein>
    <submittedName>
        <fullName evidence="1">Uncharacterized protein</fullName>
    </submittedName>
</protein>
<proteinExistence type="predicted"/>